<dbReference type="PANTHER" id="PTHR43267">
    <property type="entry name" value="TRNA THREONYLCARBAMOYLADENOSINE DEHYDRATASE"/>
    <property type="match status" value="1"/>
</dbReference>
<dbReference type="RefSeq" id="WP_203780152.1">
    <property type="nucleotide sequence ID" value="NZ_BOMV01000007.1"/>
</dbReference>
<name>A0A919JUP0_9ACTN</name>
<dbReference type="PROSITE" id="PS50206">
    <property type="entry name" value="RHODANESE_3"/>
    <property type="match status" value="1"/>
</dbReference>
<evidence type="ECO:0000259" key="1">
    <source>
        <dbReference type="PROSITE" id="PS50206"/>
    </source>
</evidence>
<proteinExistence type="predicted"/>
<dbReference type="InterPro" id="IPR001763">
    <property type="entry name" value="Rhodanese-like_dom"/>
</dbReference>
<dbReference type="InterPro" id="IPR035985">
    <property type="entry name" value="Ubiquitin-activating_enz"/>
</dbReference>
<dbReference type="Pfam" id="PF00899">
    <property type="entry name" value="ThiF"/>
    <property type="match status" value="1"/>
</dbReference>
<dbReference type="EMBL" id="BOMV01000007">
    <property type="protein sequence ID" value="GIE93869.1"/>
    <property type="molecule type" value="Genomic_DNA"/>
</dbReference>
<dbReference type="GO" id="GO:0008641">
    <property type="term" value="F:ubiquitin-like modifier activating enzyme activity"/>
    <property type="evidence" value="ECO:0007669"/>
    <property type="project" value="InterPro"/>
</dbReference>
<protein>
    <recommendedName>
        <fullName evidence="1">Rhodanese domain-containing protein</fullName>
    </recommendedName>
</protein>
<dbReference type="InterPro" id="IPR000594">
    <property type="entry name" value="ThiF_NAD_FAD-bd"/>
</dbReference>
<gene>
    <name evidence="2" type="ORF">Ari01nite_13340</name>
</gene>
<dbReference type="Proteomes" id="UP000636960">
    <property type="component" value="Unassembled WGS sequence"/>
</dbReference>
<dbReference type="SUPFAM" id="SSF69572">
    <property type="entry name" value="Activating enzymes of the ubiquitin-like proteins"/>
    <property type="match status" value="1"/>
</dbReference>
<dbReference type="Gene3D" id="3.40.50.720">
    <property type="entry name" value="NAD(P)-binding Rossmann-like Domain"/>
    <property type="match status" value="1"/>
</dbReference>
<dbReference type="PANTHER" id="PTHR43267:SF1">
    <property type="entry name" value="TRNA THREONYLCARBAMOYLADENOSINE DEHYDRATASE"/>
    <property type="match status" value="1"/>
</dbReference>
<dbReference type="GO" id="GO:0061504">
    <property type="term" value="P:cyclic threonylcarbamoyladenosine biosynthetic process"/>
    <property type="evidence" value="ECO:0007669"/>
    <property type="project" value="TreeGrafter"/>
</dbReference>
<feature type="domain" description="Rhodanese" evidence="1">
    <location>
        <begin position="261"/>
        <end position="316"/>
    </location>
</feature>
<evidence type="ECO:0000313" key="3">
    <source>
        <dbReference type="Proteomes" id="UP000636960"/>
    </source>
</evidence>
<comment type="caution">
    <text evidence="2">The sequence shown here is derived from an EMBL/GenBank/DDBJ whole genome shotgun (WGS) entry which is preliminary data.</text>
</comment>
<dbReference type="GO" id="GO:0061503">
    <property type="term" value="F:tRNA threonylcarbamoyladenosine dehydratase"/>
    <property type="evidence" value="ECO:0007669"/>
    <property type="project" value="TreeGrafter"/>
</dbReference>
<organism evidence="2 3">
    <name type="scientific">Paractinoplanes rishiriensis</name>
    <dbReference type="NCBI Taxonomy" id="1050105"/>
    <lineage>
        <taxon>Bacteria</taxon>
        <taxon>Bacillati</taxon>
        <taxon>Actinomycetota</taxon>
        <taxon>Actinomycetes</taxon>
        <taxon>Micromonosporales</taxon>
        <taxon>Micromonosporaceae</taxon>
        <taxon>Paractinoplanes</taxon>
    </lineage>
</organism>
<dbReference type="AlphaFoldDB" id="A0A919JUP0"/>
<reference evidence="2" key="1">
    <citation type="submission" date="2021-01" db="EMBL/GenBank/DDBJ databases">
        <title>Whole genome shotgun sequence of Actinoplanes rishiriensis NBRC 108556.</title>
        <authorList>
            <person name="Komaki H."/>
            <person name="Tamura T."/>
        </authorList>
    </citation>
    <scope>NUCLEOTIDE SEQUENCE</scope>
    <source>
        <strain evidence="2">NBRC 108556</strain>
    </source>
</reference>
<dbReference type="InterPro" id="IPR045886">
    <property type="entry name" value="ThiF/MoeB/HesA"/>
</dbReference>
<accession>A0A919JUP0</accession>
<keyword evidence="3" id="KW-1185">Reference proteome</keyword>
<evidence type="ECO:0000313" key="2">
    <source>
        <dbReference type="EMBL" id="GIE93869.1"/>
    </source>
</evidence>
<sequence length="430" mass="46691">MIGPLILLPHEGARHLLASPGTRGTIRFRRAPRDNLTVISFVHNGTSGFQTNLRPRRHPLNNADPGGEGLWCTVPVDLHLAWYEMARRHAAMTTFDAFKDMVPVALKDPGNTGYIVLTYAPDAAVTPYTEVPIPVFAGWFVTRRGAEPVRVETEPETVGLDQIRRYWPVDDLAKVTTLLIGVGSIGGAAARALAGYGIGRLRLLDPDRLMWHNLVRHVLPEQYVGQYKADAMHAFLADCYPHTALEAHRLDVVEHADHVRGLLADTDIVLCCADGVGARRTVSHLSRRAHRPAVLGCVLADGGIGEIIRLRPWLDHGCLLCRRQALIDTGVLDPEPELEAAYGTGTLHRPMTAVGSDLALVGDLAAKITVATVLEAAGHFEHRLPGETLTVGLQARRGWTGPFDLGFTGQTRWTPVAPPKLGCSTCAPSG</sequence>